<protein>
    <submittedName>
        <fullName evidence="3">PEP-CTERM sorting domain-containing protein</fullName>
    </submittedName>
</protein>
<evidence type="ECO:0000256" key="1">
    <source>
        <dbReference type="SAM" id="SignalP"/>
    </source>
</evidence>
<dbReference type="NCBIfam" id="TIGR02595">
    <property type="entry name" value="PEP_CTERM"/>
    <property type="match status" value="1"/>
</dbReference>
<dbReference type="AlphaFoldDB" id="A0A7W2ICU2"/>
<keyword evidence="1" id="KW-0732">Signal</keyword>
<accession>A0A7W2ICU2</accession>
<reference evidence="3 4" key="1">
    <citation type="submission" date="2020-07" db="EMBL/GenBank/DDBJ databases">
        <title>Novel species isolated from subtropical streams in China.</title>
        <authorList>
            <person name="Lu H."/>
        </authorList>
    </citation>
    <scope>NUCLEOTIDE SEQUENCE [LARGE SCALE GENOMIC DNA]</scope>
    <source>
        <strain evidence="3 4">LX20W</strain>
    </source>
</reference>
<name>A0A7W2ICU2_9BURK</name>
<dbReference type="Proteomes" id="UP000534388">
    <property type="component" value="Unassembled WGS sequence"/>
</dbReference>
<dbReference type="InterPro" id="IPR013424">
    <property type="entry name" value="Ice-binding_C"/>
</dbReference>
<sequence>MTIRAIACGALLGIAGICSAADTTYTYTGNLFEQNDITSTPSRLVAHFVFDFDHAVQGAGHSYAIKHWDVEAAGLQFSDAMPMFLQYFHFNFDSNKNIVDWQFSAADASHMSGFLSISSLYGQPADLAGVNVISGPWASVFDRPGSWSVSAVPEPATYLSLIGGLGLLAAVRRRAGARRAA</sequence>
<comment type="caution">
    <text evidence="3">The sequence shown here is derived from an EMBL/GenBank/DDBJ whole genome shotgun (WGS) entry which is preliminary data.</text>
</comment>
<keyword evidence="4" id="KW-1185">Reference proteome</keyword>
<feature type="chain" id="PRO_5031381353" evidence="1">
    <location>
        <begin position="21"/>
        <end position="181"/>
    </location>
</feature>
<dbReference type="EMBL" id="JACEZT010000010">
    <property type="protein sequence ID" value="MBA5638580.1"/>
    <property type="molecule type" value="Genomic_DNA"/>
</dbReference>
<evidence type="ECO:0000313" key="4">
    <source>
        <dbReference type="Proteomes" id="UP000534388"/>
    </source>
</evidence>
<dbReference type="RefSeq" id="WP_182164275.1">
    <property type="nucleotide sequence ID" value="NZ_JACEZT010000010.1"/>
</dbReference>
<dbReference type="Pfam" id="PF07589">
    <property type="entry name" value="PEP-CTERM"/>
    <property type="match status" value="1"/>
</dbReference>
<evidence type="ECO:0000259" key="2">
    <source>
        <dbReference type="Pfam" id="PF07589"/>
    </source>
</evidence>
<feature type="signal peptide" evidence="1">
    <location>
        <begin position="1"/>
        <end position="20"/>
    </location>
</feature>
<proteinExistence type="predicted"/>
<gene>
    <name evidence="3" type="ORF">H3H37_16085</name>
</gene>
<organism evidence="3 4">
    <name type="scientific">Rugamonas brunnea</name>
    <dbReference type="NCBI Taxonomy" id="2758569"/>
    <lineage>
        <taxon>Bacteria</taxon>
        <taxon>Pseudomonadati</taxon>
        <taxon>Pseudomonadota</taxon>
        <taxon>Betaproteobacteria</taxon>
        <taxon>Burkholderiales</taxon>
        <taxon>Oxalobacteraceae</taxon>
        <taxon>Telluria group</taxon>
        <taxon>Rugamonas</taxon>
    </lineage>
</organism>
<feature type="domain" description="Ice-binding protein C-terminal" evidence="2">
    <location>
        <begin position="151"/>
        <end position="174"/>
    </location>
</feature>
<evidence type="ECO:0000313" key="3">
    <source>
        <dbReference type="EMBL" id="MBA5638580.1"/>
    </source>
</evidence>